<proteinExistence type="predicted"/>
<evidence type="ECO:0000313" key="2">
    <source>
        <dbReference type="Proteomes" id="UP000264820"/>
    </source>
</evidence>
<name>A0A3Q2XHT5_HIPCM</name>
<accession>A0A3Q2XHT5</accession>
<dbReference type="Proteomes" id="UP000264820">
    <property type="component" value="Unplaced"/>
</dbReference>
<organism evidence="1 2">
    <name type="scientific">Hippocampus comes</name>
    <name type="common">Tiger tail seahorse</name>
    <dbReference type="NCBI Taxonomy" id="109280"/>
    <lineage>
        <taxon>Eukaryota</taxon>
        <taxon>Metazoa</taxon>
        <taxon>Chordata</taxon>
        <taxon>Craniata</taxon>
        <taxon>Vertebrata</taxon>
        <taxon>Euteleostomi</taxon>
        <taxon>Actinopterygii</taxon>
        <taxon>Neopterygii</taxon>
        <taxon>Teleostei</taxon>
        <taxon>Neoteleostei</taxon>
        <taxon>Acanthomorphata</taxon>
        <taxon>Syngnathiaria</taxon>
        <taxon>Syngnathiformes</taxon>
        <taxon>Syngnathoidei</taxon>
        <taxon>Syngnathidae</taxon>
        <taxon>Hippocampus</taxon>
    </lineage>
</organism>
<dbReference type="GeneTree" id="ENSGT00940000175338"/>
<dbReference type="Ensembl" id="ENSHCOT00000008919.1">
    <property type="protein sequence ID" value="ENSHCOP00000003332.1"/>
    <property type="gene ID" value="ENSHCOG00000004642.1"/>
</dbReference>
<sequence length="145" mass="16039">ILANQGYYSERKPDHTHLQRSCEQRARHPAPRTLFFWIAAAIDCDQPVAAKSASCKRGGRVLGFYLNCFSSHMNRSSPPSSGSFHLSSTAEQSTTSGLRKSSRASLYSQFSLTFGSMFSRISSMLPCCLIRSMARLGPMPLMVPQ</sequence>
<protein>
    <submittedName>
        <fullName evidence="1">Uncharacterized protein</fullName>
    </submittedName>
</protein>
<reference evidence="1" key="1">
    <citation type="submission" date="2025-05" db="UniProtKB">
        <authorList>
            <consortium name="Ensembl"/>
        </authorList>
    </citation>
    <scope>IDENTIFICATION</scope>
</reference>
<dbReference type="AlphaFoldDB" id="A0A3Q2XHT5"/>
<keyword evidence="2" id="KW-1185">Reference proteome</keyword>
<dbReference type="Ensembl" id="ENSHCOT00000027448.1">
    <property type="protein sequence ID" value="ENSHCOP00000013815.1"/>
    <property type="gene ID" value="ENSHCOG00000017042.1"/>
</dbReference>
<evidence type="ECO:0000313" key="1">
    <source>
        <dbReference type="Ensembl" id="ENSHCOP00000003332.1"/>
    </source>
</evidence>